<proteinExistence type="predicted"/>
<evidence type="ECO:0000259" key="1">
    <source>
        <dbReference type="SMART" id="SM00850"/>
    </source>
</evidence>
<evidence type="ECO:0000313" key="2">
    <source>
        <dbReference type="EMBL" id="NBD26196.1"/>
    </source>
</evidence>
<dbReference type="Pfam" id="PF04397">
    <property type="entry name" value="LytTR"/>
    <property type="match status" value="1"/>
</dbReference>
<dbReference type="Proteomes" id="UP000665561">
    <property type="component" value="Unassembled WGS sequence"/>
</dbReference>
<evidence type="ECO:0000313" key="3">
    <source>
        <dbReference type="Proteomes" id="UP000665561"/>
    </source>
</evidence>
<dbReference type="InterPro" id="IPR007492">
    <property type="entry name" value="LytTR_DNA-bd_dom"/>
</dbReference>
<keyword evidence="3" id="KW-1185">Reference proteome</keyword>
<dbReference type="EMBL" id="JAAAMV010000019">
    <property type="protein sequence ID" value="NBD26196.1"/>
    <property type="molecule type" value="Genomic_DNA"/>
</dbReference>
<feature type="domain" description="HTH LytTR-type" evidence="1">
    <location>
        <begin position="14"/>
        <end position="115"/>
    </location>
</feature>
<comment type="caution">
    <text evidence="2">The sequence shown here is derived from an EMBL/GenBank/DDBJ whole genome shotgun (WGS) entry which is preliminary data.</text>
</comment>
<dbReference type="SMART" id="SM00850">
    <property type="entry name" value="LytTR"/>
    <property type="match status" value="1"/>
</dbReference>
<accession>A0ABW9XUI2</accession>
<protein>
    <recommendedName>
        <fullName evidence="1">HTH LytTR-type domain-containing protein</fullName>
    </recommendedName>
</protein>
<name>A0ABW9XUI2_9BACL</name>
<sequence>MLIPLVKRYNKKDFEIVYVNRNDVVLMHSHYGQINYQHKDGTILNPLSTFEEHERFLTQDEFARVDRCYVVNMDLVEFFDEERQRVFFEPDPVGKNALSAPVSFSRMDTVKNVRRGNARAGSVPSGNAQLSR</sequence>
<organism evidence="2 3">
    <name type="scientific">Paenibacillus glycinis</name>
    <dbReference type="NCBI Taxonomy" id="2697035"/>
    <lineage>
        <taxon>Bacteria</taxon>
        <taxon>Bacillati</taxon>
        <taxon>Bacillota</taxon>
        <taxon>Bacilli</taxon>
        <taxon>Bacillales</taxon>
        <taxon>Paenibacillaceae</taxon>
        <taxon>Paenibacillus</taxon>
    </lineage>
</organism>
<gene>
    <name evidence="2" type="ORF">GT019_20160</name>
</gene>
<dbReference type="Gene3D" id="2.40.50.1020">
    <property type="entry name" value="LytTr DNA-binding domain"/>
    <property type="match status" value="1"/>
</dbReference>
<dbReference type="RefSeq" id="WP_161744999.1">
    <property type="nucleotide sequence ID" value="NZ_JAAAMV010000019.1"/>
</dbReference>
<reference evidence="2 3" key="1">
    <citation type="submission" date="2020-01" db="EMBL/GenBank/DDBJ databases">
        <title>Paenibacillus soybeanensis sp. nov. isolated from the nodules of soybean (Glycine max(L.) Merr).</title>
        <authorList>
            <person name="Wang H."/>
        </authorList>
    </citation>
    <scope>NUCLEOTIDE SEQUENCE [LARGE SCALE GENOMIC DNA]</scope>
    <source>
        <strain evidence="2 3">T1</strain>
    </source>
</reference>